<accession>A0A0J9E3A5</accession>
<organism evidence="1 2">
    <name type="scientific">Candidatus Rhodobacter oscarellae</name>
    <dbReference type="NCBI Taxonomy" id="1675527"/>
    <lineage>
        <taxon>Bacteria</taxon>
        <taxon>Pseudomonadati</taxon>
        <taxon>Pseudomonadota</taxon>
        <taxon>Alphaproteobacteria</taxon>
        <taxon>Rhodobacterales</taxon>
        <taxon>Rhodobacter group</taxon>
        <taxon>Rhodobacter</taxon>
    </lineage>
</organism>
<dbReference type="Proteomes" id="UP000037178">
    <property type="component" value="Unassembled WGS sequence"/>
</dbReference>
<reference evidence="1 2" key="1">
    <citation type="submission" date="2015-06" db="EMBL/GenBank/DDBJ databases">
        <title>Draft genome sequence of an Alphaproteobacteria species associated to the Mediterranean sponge Oscarella lobularis.</title>
        <authorList>
            <person name="Jourda C."/>
            <person name="Santini S."/>
            <person name="Claverie J.-M."/>
        </authorList>
    </citation>
    <scope>NUCLEOTIDE SEQUENCE [LARGE SCALE GENOMIC DNA]</scope>
    <source>
        <strain evidence="1">IGS</strain>
    </source>
</reference>
<dbReference type="AlphaFoldDB" id="A0A0J9E3A5"/>
<evidence type="ECO:0000313" key="1">
    <source>
        <dbReference type="EMBL" id="KMW57167.1"/>
    </source>
</evidence>
<gene>
    <name evidence="1" type="ORF">AIOL_002128</name>
</gene>
<keyword evidence="2" id="KW-1185">Reference proteome</keyword>
<comment type="caution">
    <text evidence="1">The sequence shown here is derived from an EMBL/GenBank/DDBJ whole genome shotgun (WGS) entry which is preliminary data.</text>
</comment>
<evidence type="ECO:0000313" key="2">
    <source>
        <dbReference type="Proteomes" id="UP000037178"/>
    </source>
</evidence>
<name>A0A0J9E3A5_9RHOB</name>
<proteinExistence type="predicted"/>
<protein>
    <submittedName>
        <fullName evidence="1">Uncharacterized protein</fullName>
    </submittedName>
</protein>
<sequence length="38" mass="4295">MSIVNLKLRDNKSGFEFWNDDRVVGRTVTAVDDLKAAI</sequence>
<dbReference type="EMBL" id="LFTY01000002">
    <property type="protein sequence ID" value="KMW57167.1"/>
    <property type="molecule type" value="Genomic_DNA"/>
</dbReference>